<evidence type="ECO:0000256" key="9">
    <source>
        <dbReference type="ARBA" id="ARBA00037868"/>
    </source>
</evidence>
<evidence type="ECO:0000256" key="4">
    <source>
        <dbReference type="ARBA" id="ARBA00023136"/>
    </source>
</evidence>
<sequence>MASSFRFAVFAISLALLASSVSSLAPAVFKVGDERGWAVPSGNGTETYNHWAKRNRFQVGDVLNFKYANDSVLLVTHDDYKQCSTETPVARFASGDTKFRLDGYGPFYFISGVPGHCEAGQRMIVRARAPSSLTGGVPAAAPGMPPTVSGGGLAPGSAPAAAPGSSPAAAPFVGYGSSATPIPIPTTSTTPSPSPMPPASGASRPALSVASSIVLGFVVVGVVNLFVVV</sequence>
<evidence type="ECO:0000256" key="3">
    <source>
        <dbReference type="ARBA" id="ARBA00022729"/>
    </source>
</evidence>
<dbReference type="GO" id="GO:0012505">
    <property type="term" value="C:endomembrane system"/>
    <property type="evidence" value="ECO:0007669"/>
    <property type="project" value="UniProtKB-SubCell"/>
</dbReference>
<evidence type="ECO:0000256" key="6">
    <source>
        <dbReference type="ARBA" id="ARBA00023180"/>
    </source>
</evidence>
<dbReference type="EMBL" id="JACEFO010001623">
    <property type="protein sequence ID" value="KAF8729604.1"/>
    <property type="molecule type" value="Genomic_DNA"/>
</dbReference>
<comment type="subcellular location">
    <subcellularLocation>
        <location evidence="9">Endomembrane system</location>
        <topology evidence="9">Lipid-anchor</topology>
    </subcellularLocation>
    <subcellularLocation>
        <location evidence="1">Membrane</location>
        <topology evidence="1">Lipid-anchor</topology>
        <topology evidence="1">GPI-anchor</topology>
    </subcellularLocation>
</comment>
<evidence type="ECO:0000256" key="12">
    <source>
        <dbReference type="SAM" id="SignalP"/>
    </source>
</evidence>
<organism evidence="14 15">
    <name type="scientific">Digitaria exilis</name>
    <dbReference type="NCBI Taxonomy" id="1010633"/>
    <lineage>
        <taxon>Eukaryota</taxon>
        <taxon>Viridiplantae</taxon>
        <taxon>Streptophyta</taxon>
        <taxon>Embryophyta</taxon>
        <taxon>Tracheophyta</taxon>
        <taxon>Spermatophyta</taxon>
        <taxon>Magnoliopsida</taxon>
        <taxon>Liliopsida</taxon>
        <taxon>Poales</taxon>
        <taxon>Poaceae</taxon>
        <taxon>PACMAD clade</taxon>
        <taxon>Panicoideae</taxon>
        <taxon>Panicodae</taxon>
        <taxon>Paniceae</taxon>
        <taxon>Anthephorinae</taxon>
        <taxon>Digitaria</taxon>
    </lineage>
</organism>
<name>A0A835F678_9POAL</name>
<evidence type="ECO:0000256" key="7">
    <source>
        <dbReference type="ARBA" id="ARBA00023288"/>
    </source>
</evidence>
<keyword evidence="7" id="KW-0449">Lipoprotein</keyword>
<protein>
    <recommendedName>
        <fullName evidence="13">Phytocyanin domain-containing protein</fullName>
    </recommendedName>
</protein>
<keyword evidence="4 11" id="KW-0472">Membrane</keyword>
<dbReference type="Proteomes" id="UP000636709">
    <property type="component" value="Unassembled WGS sequence"/>
</dbReference>
<evidence type="ECO:0000256" key="2">
    <source>
        <dbReference type="ARBA" id="ARBA00022622"/>
    </source>
</evidence>
<feature type="region of interest" description="Disordered" evidence="10">
    <location>
        <begin position="181"/>
        <end position="202"/>
    </location>
</feature>
<evidence type="ECO:0000256" key="10">
    <source>
        <dbReference type="SAM" id="MobiDB-lite"/>
    </source>
</evidence>
<dbReference type="Gene3D" id="2.60.40.420">
    <property type="entry name" value="Cupredoxins - blue copper proteins"/>
    <property type="match status" value="1"/>
</dbReference>
<evidence type="ECO:0000256" key="8">
    <source>
        <dbReference type="ARBA" id="ARBA00035011"/>
    </source>
</evidence>
<evidence type="ECO:0000256" key="11">
    <source>
        <dbReference type="SAM" id="Phobius"/>
    </source>
</evidence>
<dbReference type="PROSITE" id="PS51485">
    <property type="entry name" value="PHYTOCYANIN"/>
    <property type="match status" value="1"/>
</dbReference>
<reference evidence="14" key="1">
    <citation type="submission" date="2020-07" db="EMBL/GenBank/DDBJ databases">
        <title>Genome sequence and genetic diversity analysis of an under-domesticated orphan crop, white fonio (Digitaria exilis).</title>
        <authorList>
            <person name="Bennetzen J.L."/>
            <person name="Chen S."/>
            <person name="Ma X."/>
            <person name="Wang X."/>
            <person name="Yssel A.E.J."/>
            <person name="Chaluvadi S.R."/>
            <person name="Johnson M."/>
            <person name="Gangashetty P."/>
            <person name="Hamidou F."/>
            <person name="Sanogo M.D."/>
            <person name="Zwaenepoel A."/>
            <person name="Wallace J."/>
            <person name="Van De Peer Y."/>
            <person name="Van Deynze A."/>
        </authorList>
    </citation>
    <scope>NUCLEOTIDE SEQUENCE</scope>
    <source>
        <tissue evidence="14">Leaves</tissue>
    </source>
</reference>
<evidence type="ECO:0000256" key="5">
    <source>
        <dbReference type="ARBA" id="ARBA00023157"/>
    </source>
</evidence>
<feature type="transmembrane region" description="Helical" evidence="11">
    <location>
        <begin position="206"/>
        <end position="228"/>
    </location>
</feature>
<accession>A0A835F678</accession>
<keyword evidence="6" id="KW-0325">Glycoprotein</keyword>
<keyword evidence="15" id="KW-1185">Reference proteome</keyword>
<dbReference type="Gramene" id="Dexi1B01G0024840.1">
    <property type="protein sequence ID" value="Dexi1B01G0024840.1:cds"/>
    <property type="gene ID" value="Dexi1B01G0024840"/>
</dbReference>
<feature type="region of interest" description="Disordered" evidence="10">
    <location>
        <begin position="135"/>
        <end position="160"/>
    </location>
</feature>
<dbReference type="InterPro" id="IPR008972">
    <property type="entry name" value="Cupredoxin"/>
</dbReference>
<dbReference type="InterPro" id="IPR039391">
    <property type="entry name" value="Phytocyanin-like"/>
</dbReference>
<dbReference type="FunFam" id="2.60.40.420:FF:000010">
    <property type="entry name" value="Early nodulin-like protein 1"/>
    <property type="match status" value="1"/>
</dbReference>
<evidence type="ECO:0000259" key="13">
    <source>
        <dbReference type="PROSITE" id="PS51485"/>
    </source>
</evidence>
<evidence type="ECO:0000313" key="15">
    <source>
        <dbReference type="Proteomes" id="UP000636709"/>
    </source>
</evidence>
<proteinExistence type="inferred from homology"/>
<dbReference type="OrthoDB" id="959565at2759"/>
<keyword evidence="3 12" id="KW-0732">Signal</keyword>
<keyword evidence="5" id="KW-1015">Disulfide bond</keyword>
<dbReference type="Pfam" id="PF02298">
    <property type="entry name" value="Cu_bind_like"/>
    <property type="match status" value="1"/>
</dbReference>
<feature type="chain" id="PRO_5032444254" description="Phytocyanin domain-containing protein" evidence="12">
    <location>
        <begin position="24"/>
        <end position="229"/>
    </location>
</feature>
<gene>
    <name evidence="14" type="ORF">HU200_017552</name>
</gene>
<keyword evidence="11" id="KW-1133">Transmembrane helix</keyword>
<dbReference type="AlphaFoldDB" id="A0A835F678"/>
<keyword evidence="2" id="KW-0336">GPI-anchor</keyword>
<dbReference type="InterPro" id="IPR041846">
    <property type="entry name" value="ENL_dom"/>
</dbReference>
<dbReference type="GO" id="GO:0005886">
    <property type="term" value="C:plasma membrane"/>
    <property type="evidence" value="ECO:0007669"/>
    <property type="project" value="TreeGrafter"/>
</dbReference>
<feature type="compositionally biased region" description="Low complexity" evidence="10">
    <location>
        <begin position="181"/>
        <end position="191"/>
    </location>
</feature>
<feature type="domain" description="Phytocyanin" evidence="13">
    <location>
        <begin position="27"/>
        <end position="129"/>
    </location>
</feature>
<feature type="signal peptide" evidence="12">
    <location>
        <begin position="1"/>
        <end position="23"/>
    </location>
</feature>
<dbReference type="GO" id="GO:0098552">
    <property type="term" value="C:side of membrane"/>
    <property type="evidence" value="ECO:0007669"/>
    <property type="project" value="UniProtKB-KW"/>
</dbReference>
<comment type="similarity">
    <text evidence="8">Belongs to the early nodulin-like (ENODL) family.</text>
</comment>
<dbReference type="PANTHER" id="PTHR33021:SF460">
    <property type="entry name" value="OS02G0725500 PROTEIN"/>
    <property type="match status" value="1"/>
</dbReference>
<evidence type="ECO:0000256" key="1">
    <source>
        <dbReference type="ARBA" id="ARBA00004589"/>
    </source>
</evidence>
<dbReference type="CDD" id="cd11019">
    <property type="entry name" value="OsENODL1_like"/>
    <property type="match status" value="1"/>
</dbReference>
<dbReference type="SUPFAM" id="SSF49503">
    <property type="entry name" value="Cupredoxins"/>
    <property type="match status" value="1"/>
</dbReference>
<keyword evidence="11" id="KW-0812">Transmembrane</keyword>
<evidence type="ECO:0000313" key="14">
    <source>
        <dbReference type="EMBL" id="KAF8729604.1"/>
    </source>
</evidence>
<dbReference type="InterPro" id="IPR003245">
    <property type="entry name" value="Phytocyanin_dom"/>
</dbReference>
<dbReference type="PANTHER" id="PTHR33021">
    <property type="entry name" value="BLUE COPPER PROTEIN"/>
    <property type="match status" value="1"/>
</dbReference>
<dbReference type="GO" id="GO:0009055">
    <property type="term" value="F:electron transfer activity"/>
    <property type="evidence" value="ECO:0007669"/>
    <property type="project" value="InterPro"/>
</dbReference>
<comment type="caution">
    <text evidence="14">The sequence shown here is derived from an EMBL/GenBank/DDBJ whole genome shotgun (WGS) entry which is preliminary data.</text>
</comment>